<evidence type="ECO:0000259" key="9">
    <source>
        <dbReference type="PROSITE" id="PS50954"/>
    </source>
</evidence>
<evidence type="ECO:0000256" key="7">
    <source>
        <dbReference type="SAM" id="MobiDB-lite"/>
    </source>
</evidence>
<dbReference type="InterPro" id="IPR011015">
    <property type="entry name" value="LEM/LEM-like_dom_sf"/>
</dbReference>
<dbReference type="PROSITE" id="PS50954">
    <property type="entry name" value="LEM"/>
    <property type="match status" value="2"/>
</dbReference>
<dbReference type="Proteomes" id="UP000475862">
    <property type="component" value="Unassembled WGS sequence"/>
</dbReference>
<dbReference type="Pfam" id="PF03020">
    <property type="entry name" value="LEM"/>
    <property type="match status" value="2"/>
</dbReference>
<keyword evidence="11" id="KW-1185">Reference proteome</keyword>
<dbReference type="InterPro" id="IPR052277">
    <property type="entry name" value="INM_ESCRT-Associated"/>
</dbReference>
<reference evidence="10 11" key="1">
    <citation type="submission" date="2019-08" db="EMBL/GenBank/DDBJ databases">
        <title>The genome of the soybean aphid Biotype 1, its phylome, world population structure and adaptation to the North American continent.</title>
        <authorList>
            <person name="Giordano R."/>
            <person name="Donthu R.K."/>
            <person name="Hernandez A.G."/>
            <person name="Wright C.L."/>
            <person name="Zimin A.V."/>
        </authorList>
    </citation>
    <scope>NUCLEOTIDE SEQUENCE [LARGE SCALE GENOMIC DNA]</scope>
    <source>
        <tissue evidence="10">Whole aphids</tissue>
    </source>
</reference>
<evidence type="ECO:0000256" key="4">
    <source>
        <dbReference type="ARBA" id="ARBA00022989"/>
    </source>
</evidence>
<dbReference type="PANTHER" id="PTHR13428">
    <property type="entry name" value="INNER NUCLEAR MEMBRANE PROTEIN MAN1 LEM DOMAIN CONTAINING PROTEIN"/>
    <property type="match status" value="1"/>
</dbReference>
<feature type="domain" description="LEM" evidence="9">
    <location>
        <begin position="1"/>
        <end position="43"/>
    </location>
</feature>
<evidence type="ECO:0000256" key="2">
    <source>
        <dbReference type="ARBA" id="ARBA00022553"/>
    </source>
</evidence>
<keyword evidence="5 8" id="KW-0472">Membrane</keyword>
<keyword evidence="2" id="KW-0597">Phosphoprotein</keyword>
<dbReference type="CDD" id="cd12934">
    <property type="entry name" value="LEM"/>
    <property type="match status" value="2"/>
</dbReference>
<dbReference type="GO" id="GO:0005637">
    <property type="term" value="C:nuclear inner membrane"/>
    <property type="evidence" value="ECO:0007669"/>
    <property type="project" value="UniProtKB-SubCell"/>
</dbReference>
<dbReference type="Gene3D" id="3.30.70.330">
    <property type="match status" value="1"/>
</dbReference>
<organism evidence="10 11">
    <name type="scientific">Aphis glycines</name>
    <name type="common">Soybean aphid</name>
    <dbReference type="NCBI Taxonomy" id="307491"/>
    <lineage>
        <taxon>Eukaryota</taxon>
        <taxon>Metazoa</taxon>
        <taxon>Ecdysozoa</taxon>
        <taxon>Arthropoda</taxon>
        <taxon>Hexapoda</taxon>
        <taxon>Insecta</taxon>
        <taxon>Pterygota</taxon>
        <taxon>Neoptera</taxon>
        <taxon>Paraneoptera</taxon>
        <taxon>Hemiptera</taxon>
        <taxon>Sternorrhyncha</taxon>
        <taxon>Aphidomorpha</taxon>
        <taxon>Aphidoidea</taxon>
        <taxon>Aphididae</taxon>
        <taxon>Aphidini</taxon>
        <taxon>Aphis</taxon>
        <taxon>Aphis</taxon>
    </lineage>
</organism>
<dbReference type="Gene3D" id="1.10.10.1180">
    <property type="entry name" value="MAN1, winged-helix domain"/>
    <property type="match status" value="2"/>
</dbReference>
<dbReference type="FunFam" id="3.30.70.330:FF:000176">
    <property type="entry name" value="Inner nuclear membrane protein Man1"/>
    <property type="match status" value="1"/>
</dbReference>
<comment type="subcellular location">
    <subcellularLocation>
        <location evidence="1">Nucleus inner membrane</location>
        <topology evidence="1">Multi-pass membrane protein</topology>
    </subcellularLocation>
</comment>
<evidence type="ECO:0000313" key="11">
    <source>
        <dbReference type="Proteomes" id="UP000475862"/>
    </source>
</evidence>
<evidence type="ECO:0000313" key="10">
    <source>
        <dbReference type="EMBL" id="KAE9543320.1"/>
    </source>
</evidence>
<feature type="transmembrane region" description="Helical" evidence="8">
    <location>
        <begin position="894"/>
        <end position="917"/>
    </location>
</feature>
<evidence type="ECO:0000256" key="8">
    <source>
        <dbReference type="SAM" id="Phobius"/>
    </source>
</evidence>
<dbReference type="InterPro" id="IPR034394">
    <property type="entry name" value="Man1_RRM"/>
</dbReference>
<dbReference type="PANTHER" id="PTHR13428:SF12">
    <property type="entry name" value="INNER NUCLEAR MEMBRANE PROTEIN MAN1"/>
    <property type="match status" value="1"/>
</dbReference>
<dbReference type="Pfam" id="PF09402">
    <property type="entry name" value="MSC"/>
    <property type="match status" value="2"/>
</dbReference>
<dbReference type="CDD" id="cd12286">
    <property type="entry name" value="RRM_Man1"/>
    <property type="match status" value="1"/>
</dbReference>
<feature type="region of interest" description="Disordered" evidence="7">
    <location>
        <begin position="73"/>
        <end position="139"/>
    </location>
</feature>
<evidence type="ECO:0000256" key="1">
    <source>
        <dbReference type="ARBA" id="ARBA00004473"/>
    </source>
</evidence>
<dbReference type="GO" id="GO:0030514">
    <property type="term" value="P:negative regulation of BMP signaling pathway"/>
    <property type="evidence" value="ECO:0007669"/>
    <property type="project" value="TreeGrafter"/>
</dbReference>
<feature type="region of interest" description="Disordered" evidence="7">
    <location>
        <begin position="44"/>
        <end position="63"/>
    </location>
</feature>
<gene>
    <name evidence="10" type="ORF">AGLY_003231</name>
</gene>
<keyword evidence="6" id="KW-0539">Nucleus</keyword>
<evidence type="ECO:0000256" key="6">
    <source>
        <dbReference type="ARBA" id="ARBA00023242"/>
    </source>
</evidence>
<dbReference type="InterPro" id="IPR041885">
    <property type="entry name" value="MAN1_winged_helix_dom"/>
</dbReference>
<feature type="domain" description="LEM" evidence="9">
    <location>
        <begin position="554"/>
        <end position="598"/>
    </location>
</feature>
<dbReference type="InterPro" id="IPR018996">
    <property type="entry name" value="Man1/Src1-like_C"/>
</dbReference>
<proteinExistence type="predicted"/>
<dbReference type="OrthoDB" id="118234at2759"/>
<dbReference type="SMART" id="SM00540">
    <property type="entry name" value="LEM"/>
    <property type="match status" value="2"/>
</dbReference>
<sequence>MGEIISDQELRRRLLVFNAVVPPVTSTTRNLLLKKLASLESKQSSNTIDASNIMPPPKLRGLANSTNESIMISSSVDGKHSQHKTFDSTSSPRKSVRPRRQYRAPDLFDTSDSEVDTGTLGQSILPANPYIASSSPKSNETSLMNVSNWKNSHDYQNSYVSPETKNSPVTKREIQSEKITSKLFDSNIIKTPTEEVNQKLRLGSVSKTPSHADQAIQRWKEKMMSQSRGNDDTSITYKDNVPKTTSLFNSPSPISKVTPKNLRKNFVQSTQQKSFINYTKNTQNIILLVVGFFAVVFGLYFISIQPNTTVLPTSILSSLCAKKGLQGLNCDTEQEKVQRLYNSLVSQVQDRYVKNQCDKSDIEPIVNPQTVFEYISTHENLPSREIEELVELFKSIAKTYSDSPIGFDTSFNINVQPNLPILCAVKHIFSNMFYLATWLGIVALSIVGLYFVICYISTKSENYKQEINQLVENTIELLKEQAQNKPNESYLPIIHIRDHLIPFNERQAKSKIWAEVVQYFTESESSVRSEVQEIDGEDFEVWRWVQPMSPGVYRAMGESISDQELRRRLLTFNTVVPPVTNSTRRLLLKKLADLENHHSSQIESPKSNDISLINVSNWNNSASEDEEQNSYLFTETKKFPNKLPEIQTEKKQPRLYDSSVNITPREPIFRSPRSNPVTETPYADQAIQRWKEKMMNQSQNKNDVSNTSQFDFPSPVPSIYSQNSRRYIQPTQQRNLGNSYTRNTQYIILLFIGFFVVIFGLYFTSIQSSTVVLSPGILNSLCAKKSLQGVDCDTEQKRVQNLYSSLVSQVQDKYIKNQCEKSDIEPTVDAQTIFEYISTHENLPSREVEELVELFKSIAKTYSESPIGFDTSFNINVQPNLPVLCAVKKIFTNMFYLILWLGIVSLSLISLYFGICYMTTKSEKHKQEVNRLVENIIDLLKQQAQYRPNESYLPIIHIRDQLIPPNERQKKSKIWAEVEQYFTESESRVRSEIQQIDGEDFQVLRWVQPVSPVTAKKVWQGQAFETNEGSMNSPQPSPTSCLKIRHMFGPDSMLGVDCETRVKDAILEKCESVQVLHLSVDRSSHEGCVYVKCASPAEAGKAYRQLHGFWYDGKLVTVKFLRLERYHQRFPDAVSTTIPLMPSNNEKRSLQ</sequence>
<dbReference type="SUPFAM" id="SSF63451">
    <property type="entry name" value="LEM domain"/>
    <property type="match status" value="2"/>
</dbReference>
<dbReference type="InterPro" id="IPR035979">
    <property type="entry name" value="RBD_domain_sf"/>
</dbReference>
<evidence type="ECO:0000256" key="3">
    <source>
        <dbReference type="ARBA" id="ARBA00022692"/>
    </source>
</evidence>
<keyword evidence="3 8" id="KW-0812">Transmembrane</keyword>
<accession>A0A6G0U3G3</accession>
<feature type="transmembrane region" description="Helical" evidence="8">
    <location>
        <begin position="285"/>
        <end position="304"/>
    </location>
</feature>
<dbReference type="EMBL" id="VYZN01000009">
    <property type="protein sequence ID" value="KAE9543320.1"/>
    <property type="molecule type" value="Genomic_DNA"/>
</dbReference>
<feature type="transmembrane region" description="Helical" evidence="8">
    <location>
        <begin position="746"/>
        <end position="764"/>
    </location>
</feature>
<name>A0A6G0U3G3_APHGL</name>
<dbReference type="AlphaFoldDB" id="A0A6G0U3G3"/>
<dbReference type="InterPro" id="IPR003887">
    <property type="entry name" value="LEM_dom"/>
</dbReference>
<comment type="caution">
    <text evidence="10">The sequence shown here is derived from an EMBL/GenBank/DDBJ whole genome shotgun (WGS) entry which is preliminary data.</text>
</comment>
<dbReference type="SUPFAM" id="SSF54928">
    <property type="entry name" value="RNA-binding domain, RBD"/>
    <property type="match status" value="1"/>
</dbReference>
<protein>
    <recommendedName>
        <fullName evidence="9">LEM domain-containing protein</fullName>
    </recommendedName>
</protein>
<keyword evidence="4 8" id="KW-1133">Transmembrane helix</keyword>
<evidence type="ECO:0000256" key="5">
    <source>
        <dbReference type="ARBA" id="ARBA00023136"/>
    </source>
</evidence>
<feature type="compositionally biased region" description="Basic and acidic residues" evidence="7">
    <location>
        <begin position="77"/>
        <end position="86"/>
    </location>
</feature>
<feature type="transmembrane region" description="Helical" evidence="8">
    <location>
        <begin position="432"/>
        <end position="456"/>
    </location>
</feature>
<dbReference type="Gene3D" id="1.10.720.40">
    <property type="match status" value="2"/>
</dbReference>
<dbReference type="InterPro" id="IPR012677">
    <property type="entry name" value="Nucleotide-bd_a/b_plait_sf"/>
</dbReference>
<dbReference type="GO" id="GO:0031490">
    <property type="term" value="F:chromatin DNA binding"/>
    <property type="evidence" value="ECO:0007669"/>
    <property type="project" value="TreeGrafter"/>
</dbReference>
<dbReference type="GO" id="GO:0006998">
    <property type="term" value="P:nuclear envelope organization"/>
    <property type="evidence" value="ECO:0007669"/>
    <property type="project" value="TreeGrafter"/>
</dbReference>